<accession>A0A7Z7QN43</accession>
<keyword evidence="3 11" id="KW-0285">Flavoprotein</keyword>
<feature type="binding site" evidence="11">
    <location>
        <position position="215"/>
    </location>
    <ligand>
        <name>FMN</name>
        <dbReference type="ChEBI" id="CHEBI:58210"/>
    </ligand>
</feature>
<feature type="binding site" evidence="11">
    <location>
        <position position="154"/>
    </location>
    <ligand>
        <name>Mg(2+)</name>
        <dbReference type="ChEBI" id="CHEBI:18420"/>
    </ligand>
</feature>
<comment type="subcellular location">
    <subcellularLocation>
        <location evidence="11">Cytoplasm</location>
    </subcellularLocation>
</comment>
<comment type="catalytic activity">
    <reaction evidence="11">
        <text>isopentenyl diphosphate = dimethylallyl diphosphate</text>
        <dbReference type="Rhea" id="RHEA:23284"/>
        <dbReference type="ChEBI" id="CHEBI:57623"/>
        <dbReference type="ChEBI" id="CHEBI:128769"/>
        <dbReference type="EC" id="5.3.3.2"/>
    </reaction>
</comment>
<keyword evidence="7 11" id="KW-0521">NADP</keyword>
<feature type="domain" description="FMN-dependent dehydrogenase" evidence="12">
    <location>
        <begin position="165"/>
        <end position="328"/>
    </location>
</feature>
<comment type="similarity">
    <text evidence="11">Belongs to the IPP isomerase type 2 family.</text>
</comment>
<dbReference type="PANTHER" id="PTHR43665:SF1">
    <property type="entry name" value="ISOPENTENYL-DIPHOSPHATE DELTA-ISOMERASE"/>
    <property type="match status" value="1"/>
</dbReference>
<feature type="binding site" evidence="11">
    <location>
        <position position="210"/>
    </location>
    <ligand>
        <name>FMN</name>
        <dbReference type="ChEBI" id="CHEBI:58210"/>
    </ligand>
</feature>
<comment type="cofactor">
    <cofactor evidence="11">
        <name>NADPH</name>
        <dbReference type="ChEBI" id="CHEBI:57783"/>
    </cofactor>
</comment>
<sequence>MTEKREQRKNEHVLLALAQSEAQQSDFDRIQFVHHAIPTIDVEDVSLKSRCQALEMAHVLYVNAMTGGSEWTADMNTKLAQVAAATHLPIAVGSMHAAFKNPDVRHSYEVVRQNHPEGQIWANISAEASVAQAKEAISIVDANALQIHVNAPQELVMPEGQREFKHWMSQIKKIVEAIQIPVIVKEVGFGMSYDTIQDLIDHGVKYVDVSGRGGTNFISIENERRVLKDMEYLSDWGQSTVVSLLEARNLSNRVHLLASGGIRHPLDAVKALRLGAEAVGMSRPILKRVHEAGVEETVQYIENFKTQMAHIMTLLNARTIQELRQSAIVFDPYLKNWMQQRQL</sequence>
<feature type="binding site" evidence="11">
    <location>
        <position position="185"/>
    </location>
    <ligand>
        <name>FMN</name>
        <dbReference type="ChEBI" id="CHEBI:58210"/>
    </ligand>
</feature>
<keyword evidence="5 11" id="KW-0479">Metal-binding</keyword>
<proteinExistence type="inferred from homology"/>
<dbReference type="EMBL" id="LR962863">
    <property type="protein sequence ID" value="CAD7358954.1"/>
    <property type="molecule type" value="Genomic_DNA"/>
</dbReference>
<evidence type="ECO:0000259" key="12">
    <source>
        <dbReference type="Pfam" id="PF01070"/>
    </source>
</evidence>
<evidence type="ECO:0000256" key="9">
    <source>
        <dbReference type="ARBA" id="ARBA00023235"/>
    </source>
</evidence>
<feature type="binding site" evidence="11">
    <location>
        <begin position="282"/>
        <end position="283"/>
    </location>
    <ligand>
        <name>FMN</name>
        <dbReference type="ChEBI" id="CHEBI:58210"/>
    </ligand>
</feature>
<keyword evidence="4 11" id="KW-0288">FMN</keyword>
<evidence type="ECO:0000256" key="11">
    <source>
        <dbReference type="HAMAP-Rule" id="MF_00354"/>
    </source>
</evidence>
<feature type="binding site" evidence="11">
    <location>
        <begin position="94"/>
        <end position="96"/>
    </location>
    <ligand>
        <name>substrate</name>
    </ligand>
</feature>
<keyword evidence="8 11" id="KW-0414">Isoprene biosynthesis</keyword>
<evidence type="ECO:0000256" key="3">
    <source>
        <dbReference type="ARBA" id="ARBA00022630"/>
    </source>
</evidence>
<dbReference type="Gene3D" id="3.20.20.70">
    <property type="entry name" value="Aldolase class I"/>
    <property type="match status" value="1"/>
</dbReference>
<evidence type="ECO:0000256" key="2">
    <source>
        <dbReference type="ARBA" id="ARBA00022490"/>
    </source>
</evidence>
<evidence type="ECO:0000256" key="4">
    <source>
        <dbReference type="ARBA" id="ARBA00022643"/>
    </source>
</evidence>
<evidence type="ECO:0000313" key="15">
    <source>
        <dbReference type="Proteomes" id="UP000264146"/>
    </source>
</evidence>
<comment type="cofactor">
    <cofactor evidence="11">
        <name>Mg(2+)</name>
        <dbReference type="ChEBI" id="CHEBI:18420"/>
    </cofactor>
</comment>
<evidence type="ECO:0000256" key="10">
    <source>
        <dbReference type="ARBA" id="ARBA00025810"/>
    </source>
</evidence>
<dbReference type="GO" id="GO:0070402">
    <property type="term" value="F:NADPH binding"/>
    <property type="evidence" value="ECO:0007669"/>
    <property type="project" value="UniProtKB-UniRule"/>
</dbReference>
<dbReference type="NCBIfam" id="TIGR02151">
    <property type="entry name" value="IPP_isom_2"/>
    <property type="match status" value="1"/>
</dbReference>
<gene>
    <name evidence="14" type="primary">fni_1</name>
    <name evidence="11" type="synonym">fni</name>
    <name evidence="14" type="ORF">NCTC12218_00540</name>
</gene>
<dbReference type="GO" id="GO:0010181">
    <property type="term" value="F:FMN binding"/>
    <property type="evidence" value="ECO:0007669"/>
    <property type="project" value="UniProtKB-UniRule"/>
</dbReference>
<evidence type="ECO:0000256" key="1">
    <source>
        <dbReference type="ARBA" id="ARBA00001917"/>
    </source>
</evidence>
<dbReference type="EMBL" id="UHEF01000001">
    <property type="protein sequence ID" value="SUM87218.1"/>
    <property type="molecule type" value="Genomic_DNA"/>
</dbReference>
<dbReference type="Proteomes" id="UP000264146">
    <property type="component" value="Chromosome"/>
</dbReference>
<dbReference type="PANTHER" id="PTHR43665">
    <property type="entry name" value="ISOPENTENYL-DIPHOSPHATE DELTA-ISOMERASE"/>
    <property type="match status" value="1"/>
</dbReference>
<dbReference type="EC" id="5.3.3.2" evidence="11"/>
<feature type="binding site" evidence="11">
    <location>
        <position position="94"/>
    </location>
    <ligand>
        <name>FMN</name>
        <dbReference type="ChEBI" id="CHEBI:58210"/>
    </ligand>
</feature>
<evidence type="ECO:0000256" key="8">
    <source>
        <dbReference type="ARBA" id="ARBA00023229"/>
    </source>
</evidence>
<evidence type="ECO:0000313" key="14">
    <source>
        <dbReference type="EMBL" id="SUM87218.1"/>
    </source>
</evidence>
<organism evidence="14">
    <name type="scientific">Staphylococcus schleiferi</name>
    <dbReference type="NCBI Taxonomy" id="1295"/>
    <lineage>
        <taxon>Bacteria</taxon>
        <taxon>Bacillati</taxon>
        <taxon>Bacillota</taxon>
        <taxon>Bacilli</taxon>
        <taxon>Bacillales</taxon>
        <taxon>Staphylococcaceae</taxon>
        <taxon>Staphylococcus</taxon>
    </lineage>
</organism>
<reference evidence="13 15" key="2">
    <citation type="submission" date="2020-11" db="EMBL/GenBank/DDBJ databases">
        <authorList>
            <consortium name="Pathogen Informatics"/>
        </authorList>
    </citation>
    <scope>NUCLEOTIDE SEQUENCE [LARGE SCALE GENOMIC DNA]</scope>
    <source>
        <strain evidence="13 15">NCTC12218</strain>
    </source>
</reference>
<dbReference type="RefSeq" id="WP_126496044.1">
    <property type="nucleotide sequence ID" value="NZ_LR962863.1"/>
</dbReference>
<feature type="binding site" evidence="11">
    <location>
        <begin position="261"/>
        <end position="263"/>
    </location>
    <ligand>
        <name>FMN</name>
        <dbReference type="ChEBI" id="CHEBI:58210"/>
    </ligand>
</feature>
<keyword evidence="9 11" id="KW-0413">Isomerase</keyword>
<feature type="binding site" evidence="11">
    <location>
        <begin position="64"/>
        <end position="66"/>
    </location>
    <ligand>
        <name>FMN</name>
        <dbReference type="ChEBI" id="CHEBI:58210"/>
    </ligand>
</feature>
<name>A0A7Z7QN43_STASC</name>
<dbReference type="GO" id="GO:0016491">
    <property type="term" value="F:oxidoreductase activity"/>
    <property type="evidence" value="ECO:0007669"/>
    <property type="project" value="InterPro"/>
</dbReference>
<dbReference type="GO" id="GO:0008299">
    <property type="term" value="P:isoprenoid biosynthetic process"/>
    <property type="evidence" value="ECO:0007669"/>
    <property type="project" value="UniProtKB-UniRule"/>
</dbReference>
<comment type="subunit">
    <text evidence="10 11">Homooctamer. Dimer of tetramers.</text>
</comment>
<evidence type="ECO:0000256" key="6">
    <source>
        <dbReference type="ARBA" id="ARBA00022842"/>
    </source>
</evidence>
<evidence type="ECO:0000256" key="7">
    <source>
        <dbReference type="ARBA" id="ARBA00022857"/>
    </source>
</evidence>
<dbReference type="AlphaFoldDB" id="A0A7Z7QN43"/>
<comment type="cofactor">
    <cofactor evidence="1 11">
        <name>FMN</name>
        <dbReference type="ChEBI" id="CHEBI:58210"/>
    </cofactor>
</comment>
<evidence type="ECO:0000313" key="13">
    <source>
        <dbReference type="EMBL" id="CAD7358954.1"/>
    </source>
</evidence>
<evidence type="ECO:0000256" key="5">
    <source>
        <dbReference type="ARBA" id="ARBA00022723"/>
    </source>
</evidence>
<dbReference type="GO" id="GO:0005737">
    <property type="term" value="C:cytoplasm"/>
    <property type="evidence" value="ECO:0007669"/>
    <property type="project" value="UniProtKB-SubCell"/>
</dbReference>
<keyword evidence="2 11" id="KW-0963">Cytoplasm</keyword>
<comment type="caution">
    <text evidence="11">Lacks conserved residue(s) required for the propagation of feature annotation.</text>
</comment>
<dbReference type="InterPro" id="IPR013785">
    <property type="entry name" value="Aldolase_TIM"/>
</dbReference>
<keyword evidence="6 11" id="KW-0460">Magnesium</keyword>
<dbReference type="HAMAP" id="MF_00354">
    <property type="entry name" value="Idi_2"/>
    <property type="match status" value="1"/>
</dbReference>
<dbReference type="Pfam" id="PF01070">
    <property type="entry name" value="FMN_dh"/>
    <property type="match status" value="1"/>
</dbReference>
<dbReference type="PIRSF" id="PIRSF003314">
    <property type="entry name" value="IPP_isomerase"/>
    <property type="match status" value="1"/>
</dbReference>
<dbReference type="InterPro" id="IPR011179">
    <property type="entry name" value="IPdP_isomerase"/>
</dbReference>
<feature type="binding site" evidence="11">
    <location>
        <position position="153"/>
    </location>
    <ligand>
        <name>substrate</name>
    </ligand>
</feature>
<dbReference type="SUPFAM" id="SSF51395">
    <property type="entry name" value="FMN-linked oxidoreductases"/>
    <property type="match status" value="1"/>
</dbReference>
<feature type="binding site" evidence="11">
    <location>
        <position position="123"/>
    </location>
    <ligand>
        <name>FMN</name>
        <dbReference type="ChEBI" id="CHEBI:58210"/>
    </ligand>
</feature>
<dbReference type="InterPro" id="IPR000262">
    <property type="entry name" value="FMN-dep_DH"/>
</dbReference>
<reference evidence="14" key="1">
    <citation type="submission" date="2018-06" db="EMBL/GenBank/DDBJ databases">
        <authorList>
            <consortium name="Pathogen Informatics"/>
            <person name="Doyle S."/>
        </authorList>
    </citation>
    <scope>NUCLEOTIDE SEQUENCE [LARGE SCALE GENOMIC DNA]</scope>
    <source>
        <strain evidence="14">NCTC12218</strain>
    </source>
</reference>
<dbReference type="CDD" id="cd02811">
    <property type="entry name" value="IDI-2_FMN"/>
    <property type="match status" value="1"/>
</dbReference>
<comment type="function">
    <text evidence="11">Involved in the biosynthesis of isoprenoids. Catalyzes the 1,3-allylic rearrangement of the homoallylic substrate isopentenyl (IPP) to its allylic isomer, dimethylallyl diphosphate (DMAPP).</text>
</comment>
<protein>
    <recommendedName>
        <fullName evidence="11">Isopentenyl-diphosphate delta-isomerase</fullName>
        <shortName evidence="11">IPP isomerase</shortName>
        <ecNumber evidence="11">5.3.3.2</ecNumber>
    </recommendedName>
    <alternativeName>
        <fullName evidence="11">Isopentenyl diphosphate:dimethylallyl diphosphate isomerase</fullName>
    </alternativeName>
    <alternativeName>
        <fullName evidence="11">Isopentenyl pyrophosphate isomerase</fullName>
    </alternativeName>
    <alternativeName>
        <fullName evidence="11">Type 2 isopentenyl diphosphate isomerase</fullName>
        <shortName evidence="11">IDI-2</shortName>
    </alternativeName>
</protein>
<dbReference type="GO" id="GO:0004452">
    <property type="term" value="F:isopentenyl-diphosphate delta-isomerase activity"/>
    <property type="evidence" value="ECO:0007669"/>
    <property type="project" value="UniProtKB-UniRule"/>
</dbReference>
<dbReference type="GO" id="GO:0000287">
    <property type="term" value="F:magnesium ion binding"/>
    <property type="evidence" value="ECO:0007669"/>
    <property type="project" value="UniProtKB-UniRule"/>
</dbReference>
<feature type="binding site" evidence="11">
    <location>
        <begin position="8"/>
        <end position="9"/>
    </location>
    <ligand>
        <name>substrate</name>
    </ligand>
</feature>